<evidence type="ECO:0000256" key="5">
    <source>
        <dbReference type="ARBA" id="ARBA00022737"/>
    </source>
</evidence>
<keyword evidence="6" id="KW-0106">Calcium</keyword>
<dbReference type="Pfam" id="PF00626">
    <property type="entry name" value="Gelsolin"/>
    <property type="match status" value="6"/>
</dbReference>
<dbReference type="GO" id="GO:0015629">
    <property type="term" value="C:actin cytoskeleton"/>
    <property type="evidence" value="ECO:0007669"/>
    <property type="project" value="TreeGrafter"/>
</dbReference>
<keyword evidence="3" id="KW-0117">Actin capping</keyword>
<dbReference type="SUPFAM" id="SSF47050">
    <property type="entry name" value="VHP, Villin headpiece domain"/>
    <property type="match status" value="1"/>
</dbReference>
<dbReference type="CDD" id="cd11291">
    <property type="entry name" value="gelsolin_S6_like"/>
    <property type="match status" value="1"/>
</dbReference>
<reference evidence="10" key="1">
    <citation type="submission" date="2025-08" db="UniProtKB">
        <authorList>
            <consortium name="Ensembl"/>
        </authorList>
    </citation>
    <scope>IDENTIFICATION</scope>
</reference>
<dbReference type="CDD" id="cd11292">
    <property type="entry name" value="gelsolin_S3_like"/>
    <property type="match status" value="1"/>
</dbReference>
<organism evidence="10 11">
    <name type="scientific">Dicentrarchus labrax</name>
    <name type="common">European seabass</name>
    <name type="synonym">Morone labrax</name>
    <dbReference type="NCBI Taxonomy" id="13489"/>
    <lineage>
        <taxon>Eukaryota</taxon>
        <taxon>Metazoa</taxon>
        <taxon>Chordata</taxon>
        <taxon>Craniata</taxon>
        <taxon>Vertebrata</taxon>
        <taxon>Euteleostomi</taxon>
        <taxon>Actinopterygii</taxon>
        <taxon>Neopterygii</taxon>
        <taxon>Teleostei</taxon>
        <taxon>Neoteleostei</taxon>
        <taxon>Acanthomorphata</taxon>
        <taxon>Eupercaria</taxon>
        <taxon>Moronidae</taxon>
        <taxon>Dicentrarchus</taxon>
    </lineage>
</organism>
<dbReference type="GO" id="GO:0051014">
    <property type="term" value="P:actin filament severing"/>
    <property type="evidence" value="ECO:0007669"/>
    <property type="project" value="TreeGrafter"/>
</dbReference>
<keyword evidence="7" id="KW-0009">Actin-binding</keyword>
<dbReference type="CDD" id="cd11293">
    <property type="entry name" value="gelsolin_S4_like"/>
    <property type="match status" value="1"/>
</dbReference>
<comment type="similarity">
    <text evidence="2">Belongs to the villin/gelsolin family.</text>
</comment>
<dbReference type="PROSITE" id="PS51089">
    <property type="entry name" value="HP"/>
    <property type="match status" value="1"/>
</dbReference>
<dbReference type="CDD" id="cd11289">
    <property type="entry name" value="gelsolin_S2_like"/>
    <property type="match status" value="1"/>
</dbReference>
<dbReference type="SMART" id="SM00262">
    <property type="entry name" value="GEL"/>
    <property type="match status" value="6"/>
</dbReference>
<dbReference type="CDD" id="cd11288">
    <property type="entry name" value="gelsolin_S5_like"/>
    <property type="match status" value="1"/>
</dbReference>
<dbReference type="FunFam" id="3.40.20.10:FF:000005">
    <property type="entry name" value="Gelsolin"/>
    <property type="match status" value="1"/>
</dbReference>
<evidence type="ECO:0000313" key="10">
    <source>
        <dbReference type="Ensembl" id="ENSDLAP00005016213.1"/>
    </source>
</evidence>
<dbReference type="CDD" id="cd11290">
    <property type="entry name" value="gelsolin_S1_like"/>
    <property type="match status" value="1"/>
</dbReference>
<dbReference type="PRINTS" id="PR00597">
    <property type="entry name" value="GELSOLIN"/>
</dbReference>
<dbReference type="InterPro" id="IPR007123">
    <property type="entry name" value="Gelsolin-like_dom"/>
</dbReference>
<evidence type="ECO:0000256" key="8">
    <source>
        <dbReference type="ARBA" id="ARBA00023212"/>
    </source>
</evidence>
<dbReference type="GO" id="GO:0005737">
    <property type="term" value="C:cytoplasm"/>
    <property type="evidence" value="ECO:0007669"/>
    <property type="project" value="TreeGrafter"/>
</dbReference>
<evidence type="ECO:0000256" key="6">
    <source>
        <dbReference type="ARBA" id="ARBA00022837"/>
    </source>
</evidence>
<dbReference type="PANTHER" id="PTHR11977">
    <property type="entry name" value="VILLIN"/>
    <property type="match status" value="1"/>
</dbReference>
<proteinExistence type="inferred from homology"/>
<dbReference type="FunFam" id="3.40.20.10:FF:000004">
    <property type="entry name" value="Gelsolin"/>
    <property type="match status" value="1"/>
</dbReference>
<dbReference type="GeneTree" id="ENSGT00940000159587"/>
<keyword evidence="8" id="KW-0206">Cytoskeleton</keyword>
<dbReference type="Gene3D" id="3.40.20.10">
    <property type="entry name" value="Severin"/>
    <property type="match status" value="6"/>
</dbReference>
<accession>A0A8C4EGU1</accession>
<dbReference type="InterPro" id="IPR036180">
    <property type="entry name" value="Gelsolin-like_dom_sf"/>
</dbReference>
<dbReference type="SUPFAM" id="SSF82754">
    <property type="entry name" value="C-terminal, gelsolin-like domain of Sec23/24"/>
    <property type="match status" value="1"/>
</dbReference>
<dbReference type="InterPro" id="IPR007122">
    <property type="entry name" value="Villin/Gelsolin"/>
</dbReference>
<keyword evidence="4" id="KW-0963">Cytoplasm</keyword>
<dbReference type="Ensembl" id="ENSDLAT00005017553.2">
    <property type="protein sequence ID" value="ENSDLAP00005016213.1"/>
    <property type="gene ID" value="ENSDLAG00005006873.2"/>
</dbReference>
<feature type="domain" description="HP" evidence="9">
    <location>
        <begin position="730"/>
        <end position="796"/>
    </location>
</feature>
<sequence length="796" mass="89899">EIPKMELVQVPEKSYGNFYEGDCYVLLSTQKVSSSLCYDIHYWIGCQSTQDEQGAAAVYTIQLDEFLGATPVQHREVQNHESDAFRGYFKHGIIFKKGGVATGMRHVETNTYDVKRLLHVKGKKRVIAKEVEMSWNSFNLGDVFLLDIGKTIVQWNGPKSNKQEKLKGMLLAKDIRDRERGGRAEIRVIEGEAESNSPQNMEILNGVLGERTSELTNGPPDETADQEQKSKLTLYHVSDADGQMKVTEVANRPLTQDLLNHDDCYFLDQGGTKIFVWKGKKANKAEKQAEFIKAKNYPITTNVETVNDGAESALFKQLFQSWTVKDQTQGLGKVHTRGKVAHITQEKFDASLMHVMPEVAAQERMVDNGTGQVEVWRIENLELVPVDPEWYGYFYGGDCYLILYTYLVNNKKCYLLYIWQGRHVTQDELAASAFQAVDLDQKYGGEPVQVRITMGKEPRHFMAIFKGKMVIFEGGTSRKGSSDPEPPIRLFQVHGSDPSNTKAIEVSALATSLNSNDVFLLRSQSGMYLWCGKGSSGDERAMAKEVSSVIAQNSQRGSEEIVAEGQEPIEFWELLGGKAPYASDKRLQQTVSDHHPRLFECSNKTGCFIVTEVTQFTQDDLYEDDIMLLDTWDQLFLWIGKNANEVERKEAVVTSQEYLRTHPGTRDPDTPIVMIKQGFEPPTFTGWFTAWDPSKWSGGKSYEDLKKELGDEVSPVNVPTVTESNCVDSERIFQCFPPDALVNKLASELPEGVDPTNKEKHLSDSDFNDVFGITKDDFASLPRWKQLSMKKEKRMF</sequence>
<dbReference type="AlphaFoldDB" id="A0A8C4EGU1"/>
<dbReference type="PANTHER" id="PTHR11977:SF33">
    <property type="entry name" value="ADVILLIN"/>
    <property type="match status" value="1"/>
</dbReference>
<evidence type="ECO:0000256" key="4">
    <source>
        <dbReference type="ARBA" id="ARBA00022490"/>
    </source>
</evidence>
<comment type="subcellular location">
    <subcellularLocation>
        <location evidence="1">Cytoplasm</location>
        <location evidence="1">Cytoskeleton</location>
    </subcellularLocation>
</comment>
<dbReference type="InterPro" id="IPR003128">
    <property type="entry name" value="Villin_headpiece"/>
</dbReference>
<evidence type="ECO:0000259" key="9">
    <source>
        <dbReference type="PROSITE" id="PS51089"/>
    </source>
</evidence>
<dbReference type="Gene3D" id="1.10.950.10">
    <property type="entry name" value="Villin headpiece domain"/>
    <property type="match status" value="1"/>
</dbReference>
<keyword evidence="11" id="KW-1185">Reference proteome</keyword>
<dbReference type="GO" id="GO:0005546">
    <property type="term" value="F:phosphatidylinositol-4,5-bisphosphate binding"/>
    <property type="evidence" value="ECO:0007669"/>
    <property type="project" value="TreeGrafter"/>
</dbReference>
<evidence type="ECO:0000256" key="1">
    <source>
        <dbReference type="ARBA" id="ARBA00004245"/>
    </source>
</evidence>
<dbReference type="Proteomes" id="UP000694389">
    <property type="component" value="Unassembled WGS sequence"/>
</dbReference>
<evidence type="ECO:0000313" key="11">
    <source>
        <dbReference type="Proteomes" id="UP000694389"/>
    </source>
</evidence>
<dbReference type="FunFam" id="3.40.20.10:FF:000027">
    <property type="entry name" value="Villin 1"/>
    <property type="match status" value="1"/>
</dbReference>
<dbReference type="GO" id="GO:0051015">
    <property type="term" value="F:actin filament binding"/>
    <property type="evidence" value="ECO:0007669"/>
    <property type="project" value="InterPro"/>
</dbReference>
<dbReference type="FunFam" id="3.40.20.10:FF:000001">
    <property type="entry name" value="Gelsolin"/>
    <property type="match status" value="1"/>
</dbReference>
<dbReference type="SUPFAM" id="SSF55753">
    <property type="entry name" value="Actin depolymerizing proteins"/>
    <property type="match status" value="5"/>
</dbReference>
<dbReference type="GO" id="GO:0008154">
    <property type="term" value="P:actin polymerization or depolymerization"/>
    <property type="evidence" value="ECO:0007669"/>
    <property type="project" value="TreeGrafter"/>
</dbReference>
<evidence type="ECO:0000256" key="2">
    <source>
        <dbReference type="ARBA" id="ARBA00008418"/>
    </source>
</evidence>
<dbReference type="GO" id="GO:0051016">
    <property type="term" value="P:barbed-end actin filament capping"/>
    <property type="evidence" value="ECO:0007669"/>
    <property type="project" value="TreeGrafter"/>
</dbReference>
<dbReference type="InterPro" id="IPR029006">
    <property type="entry name" value="ADF-H/Gelsolin-like_dom_sf"/>
</dbReference>
<evidence type="ECO:0000256" key="3">
    <source>
        <dbReference type="ARBA" id="ARBA00022467"/>
    </source>
</evidence>
<dbReference type="Pfam" id="PF02209">
    <property type="entry name" value="VHP"/>
    <property type="match status" value="1"/>
</dbReference>
<keyword evidence="5" id="KW-0677">Repeat</keyword>
<dbReference type="SMART" id="SM00153">
    <property type="entry name" value="VHP"/>
    <property type="match status" value="1"/>
</dbReference>
<evidence type="ECO:0000256" key="7">
    <source>
        <dbReference type="ARBA" id="ARBA00023203"/>
    </source>
</evidence>
<dbReference type="InterPro" id="IPR036886">
    <property type="entry name" value="Villin_headpiece_dom_sf"/>
</dbReference>
<name>A0A8C4EGU1_DICLA</name>
<protein>
    <recommendedName>
        <fullName evidence="9">HP domain-containing protein</fullName>
    </recommendedName>
</protein>
<reference evidence="10" key="2">
    <citation type="submission" date="2025-09" db="UniProtKB">
        <authorList>
            <consortium name="Ensembl"/>
        </authorList>
    </citation>
    <scope>IDENTIFICATION</scope>
</reference>